<keyword evidence="3 9" id="KW-0132">Cell division</keyword>
<dbReference type="GO" id="GO:0090529">
    <property type="term" value="P:cell septum assembly"/>
    <property type="evidence" value="ECO:0007669"/>
    <property type="project" value="InterPro"/>
</dbReference>
<dbReference type="InterPro" id="IPR013685">
    <property type="entry name" value="POTRA_FtsQ_type"/>
</dbReference>
<keyword evidence="5" id="KW-1133">Transmembrane helix</keyword>
<dbReference type="PANTHER" id="PTHR35851:SF1">
    <property type="entry name" value="CELL DIVISION PROTEIN FTSQ"/>
    <property type="match status" value="1"/>
</dbReference>
<keyword evidence="4" id="KW-0812">Transmembrane</keyword>
<evidence type="ECO:0000313" key="10">
    <source>
        <dbReference type="Proteomes" id="UP000242432"/>
    </source>
</evidence>
<gene>
    <name evidence="9" type="ORF">SAMN02745213_00819</name>
</gene>
<keyword evidence="2" id="KW-0997">Cell inner membrane</keyword>
<evidence type="ECO:0000256" key="6">
    <source>
        <dbReference type="ARBA" id="ARBA00023306"/>
    </source>
</evidence>
<keyword evidence="5" id="KW-0472">Membrane</keyword>
<dbReference type="InterPro" id="IPR026579">
    <property type="entry name" value="FtsQ"/>
</dbReference>
<evidence type="ECO:0000256" key="5">
    <source>
        <dbReference type="ARBA" id="ARBA00022989"/>
    </source>
</evidence>
<sequence>MSKKRHSRGYFIAGIIFVMLLLGLVVKGDLLIKHFLSQSNALPVKAVQIDGVFKNLTKKKIADITGRVCAGQNIATLDVKVLKQELLKEPWIAQVAIQKKMPDTLILSVIEHVPAAYWNDNGIYDAKTRSIFYPDMTKFALPLVKLGAYRDNLCTDVYDSAVSFIRVMTDSPYQMIELYLDNVRCYTITLDNGTKLILGRGQKDGIERLKRFIRSFKHSGLDINDVEYVDLRYDVGFAVGKKPASEDNKKN</sequence>
<organism evidence="9 10">
    <name type="scientific">Succinivibrio dextrinosolvens DSM 3072</name>
    <dbReference type="NCBI Taxonomy" id="1123324"/>
    <lineage>
        <taxon>Bacteria</taxon>
        <taxon>Pseudomonadati</taxon>
        <taxon>Pseudomonadota</taxon>
        <taxon>Gammaproteobacteria</taxon>
        <taxon>Aeromonadales</taxon>
        <taxon>Succinivibrionaceae</taxon>
        <taxon>Succinivibrio</taxon>
    </lineage>
</organism>
<keyword evidence="1" id="KW-1003">Cell membrane</keyword>
<feature type="domain" description="POTRA" evidence="8">
    <location>
        <begin position="42"/>
        <end position="112"/>
    </location>
</feature>
<evidence type="ECO:0000256" key="1">
    <source>
        <dbReference type="ARBA" id="ARBA00022475"/>
    </source>
</evidence>
<dbReference type="Pfam" id="PF03799">
    <property type="entry name" value="FtsQ_DivIB_C"/>
    <property type="match status" value="1"/>
</dbReference>
<evidence type="ECO:0000256" key="4">
    <source>
        <dbReference type="ARBA" id="ARBA00022692"/>
    </source>
</evidence>
<dbReference type="Gene3D" id="3.40.50.11690">
    <property type="entry name" value="Cell division protein FtsQ/DivIB"/>
    <property type="match status" value="1"/>
</dbReference>
<dbReference type="PANTHER" id="PTHR35851">
    <property type="entry name" value="CELL DIVISION PROTEIN FTSQ"/>
    <property type="match status" value="1"/>
</dbReference>
<feature type="domain" description="Cell division protein FtsQ/DivIB C-terminal" evidence="7">
    <location>
        <begin position="141"/>
        <end position="232"/>
    </location>
</feature>
<dbReference type="RefSeq" id="WP_078928357.1">
    <property type="nucleotide sequence ID" value="NZ_FUXX01000009.1"/>
</dbReference>
<dbReference type="STRING" id="83771.SAMN02910357_00617"/>
<dbReference type="InterPro" id="IPR045335">
    <property type="entry name" value="FtsQ_C_sf"/>
</dbReference>
<evidence type="ECO:0000313" key="9">
    <source>
        <dbReference type="EMBL" id="SKA60128.1"/>
    </source>
</evidence>
<reference evidence="10" key="1">
    <citation type="submission" date="2017-02" db="EMBL/GenBank/DDBJ databases">
        <authorList>
            <person name="Varghese N."/>
            <person name="Submissions S."/>
        </authorList>
    </citation>
    <scope>NUCLEOTIDE SEQUENCE [LARGE SCALE GENOMIC DNA]</scope>
    <source>
        <strain evidence="10">DSM 3072</strain>
    </source>
</reference>
<dbReference type="AlphaFoldDB" id="A0A1T4V561"/>
<evidence type="ECO:0000256" key="2">
    <source>
        <dbReference type="ARBA" id="ARBA00022519"/>
    </source>
</evidence>
<evidence type="ECO:0000256" key="3">
    <source>
        <dbReference type="ARBA" id="ARBA00022618"/>
    </source>
</evidence>
<evidence type="ECO:0000259" key="8">
    <source>
        <dbReference type="Pfam" id="PF08478"/>
    </source>
</evidence>
<accession>A0A1T4V561</accession>
<dbReference type="Pfam" id="PF08478">
    <property type="entry name" value="POTRA_1"/>
    <property type="match status" value="1"/>
</dbReference>
<keyword evidence="6" id="KW-0131">Cell cycle</keyword>
<proteinExistence type="predicted"/>
<dbReference type="EMBL" id="FUXX01000009">
    <property type="protein sequence ID" value="SKA60128.1"/>
    <property type="molecule type" value="Genomic_DNA"/>
</dbReference>
<evidence type="ECO:0000259" key="7">
    <source>
        <dbReference type="Pfam" id="PF03799"/>
    </source>
</evidence>
<protein>
    <submittedName>
        <fullName evidence="9">Cell division protein FtsQ</fullName>
    </submittedName>
</protein>
<keyword evidence="10" id="KW-1185">Reference proteome</keyword>
<dbReference type="Gene3D" id="3.10.20.310">
    <property type="entry name" value="membrane protein fhac"/>
    <property type="match status" value="1"/>
</dbReference>
<dbReference type="InterPro" id="IPR005548">
    <property type="entry name" value="Cell_div_FtsQ/DivIB_C"/>
</dbReference>
<dbReference type="Proteomes" id="UP000242432">
    <property type="component" value="Unassembled WGS sequence"/>
</dbReference>
<name>A0A1T4V561_9GAMM</name>